<organism evidence="2 3">
    <name type="scientific">Dibothriocephalus latus</name>
    <name type="common">Fish tapeworm</name>
    <name type="synonym">Diphyllobothrium latum</name>
    <dbReference type="NCBI Taxonomy" id="60516"/>
    <lineage>
        <taxon>Eukaryota</taxon>
        <taxon>Metazoa</taxon>
        <taxon>Spiralia</taxon>
        <taxon>Lophotrochozoa</taxon>
        <taxon>Platyhelminthes</taxon>
        <taxon>Cestoda</taxon>
        <taxon>Eucestoda</taxon>
        <taxon>Diphyllobothriidea</taxon>
        <taxon>Diphyllobothriidae</taxon>
        <taxon>Dibothriocephalus</taxon>
    </lineage>
</organism>
<protein>
    <submittedName>
        <fullName evidence="2">Uncharacterized protein</fullName>
    </submittedName>
</protein>
<reference evidence="2 3" key="1">
    <citation type="submission" date="2018-11" db="EMBL/GenBank/DDBJ databases">
        <authorList>
            <consortium name="Pathogen Informatics"/>
        </authorList>
    </citation>
    <scope>NUCLEOTIDE SEQUENCE [LARGE SCALE GENOMIC DNA]</scope>
</reference>
<accession>A0A3P7LPJ1</accession>
<evidence type="ECO:0000313" key="2">
    <source>
        <dbReference type="EMBL" id="VDN15140.1"/>
    </source>
</evidence>
<feature type="compositionally biased region" description="Low complexity" evidence="1">
    <location>
        <begin position="14"/>
        <end position="33"/>
    </location>
</feature>
<dbReference type="AlphaFoldDB" id="A0A3P7LPJ1"/>
<feature type="region of interest" description="Disordered" evidence="1">
    <location>
        <begin position="1"/>
        <end position="33"/>
    </location>
</feature>
<keyword evidence="3" id="KW-1185">Reference proteome</keyword>
<evidence type="ECO:0000313" key="3">
    <source>
        <dbReference type="Proteomes" id="UP000281553"/>
    </source>
</evidence>
<gene>
    <name evidence="2" type="ORF">DILT_LOCUS10971</name>
</gene>
<name>A0A3P7LPJ1_DIBLA</name>
<dbReference type="OrthoDB" id="1918685at2759"/>
<dbReference type="Proteomes" id="UP000281553">
    <property type="component" value="Unassembled WGS sequence"/>
</dbReference>
<dbReference type="EMBL" id="UYRU01061556">
    <property type="protein sequence ID" value="VDN15140.1"/>
    <property type="molecule type" value="Genomic_DNA"/>
</dbReference>
<dbReference type="PROSITE" id="PS51257">
    <property type="entry name" value="PROKAR_LIPOPROTEIN"/>
    <property type="match status" value="1"/>
</dbReference>
<proteinExistence type="predicted"/>
<evidence type="ECO:0000256" key="1">
    <source>
        <dbReference type="SAM" id="MobiDB-lite"/>
    </source>
</evidence>
<sequence>MTVLRAITSGGEESSPTKSASSNGSSSTSSCNTTITVCGTRPNENVVSASSLVDRFTISRLQRHISNGFVLPPPRPPPPKDLLLPRSPYDHLVLSVNTPAHQLSPPAPKSACETAKHQSAATNRLPSATALSRIYEVIACHHARLSQAVDTLLRRWLISLGLVQDRVIMPCQWITAQQKEFSVDFSTPATEVADKSVLLLLLIHGMVTPPGCYHVWMQDDGPCFVQDVFVGPFTQKPLGRQKFVTTLFPLALGPAKQTVTVRLLPPEDHQIRRFCIAAIVISVKRRSQ</sequence>